<keyword evidence="5 7" id="KW-1133">Transmembrane helix</keyword>
<keyword evidence="6 7" id="KW-0472">Membrane</keyword>
<dbReference type="RefSeq" id="WP_302712252.1">
    <property type="nucleotide sequence ID" value="NZ_JAULRT010000052.1"/>
</dbReference>
<feature type="transmembrane region" description="Helical" evidence="7">
    <location>
        <begin position="31"/>
        <end position="50"/>
    </location>
</feature>
<dbReference type="InterPro" id="IPR011657">
    <property type="entry name" value="CNT_C_dom"/>
</dbReference>
<feature type="transmembrane region" description="Helical" evidence="7">
    <location>
        <begin position="342"/>
        <end position="364"/>
    </location>
</feature>
<evidence type="ECO:0000313" key="12">
    <source>
        <dbReference type="Proteomes" id="UP001168380"/>
    </source>
</evidence>
<dbReference type="PANTHER" id="PTHR10590:SF4">
    <property type="entry name" value="SOLUTE CARRIER FAMILY 28 MEMBER 3"/>
    <property type="match status" value="1"/>
</dbReference>
<evidence type="ECO:0000313" key="11">
    <source>
        <dbReference type="EMBL" id="MDO3382092.1"/>
    </source>
</evidence>
<keyword evidence="7" id="KW-0813">Transport</keyword>
<comment type="subcellular location">
    <subcellularLocation>
        <location evidence="1">Cell membrane</location>
        <topology evidence="1">Multi-pass membrane protein</topology>
    </subcellularLocation>
</comment>
<feature type="domain" description="Concentrative nucleoside transporter C-terminal" evidence="9">
    <location>
        <begin position="194"/>
        <end position="400"/>
    </location>
</feature>
<organism evidence="11 12">
    <name type="scientific">Gilvimarinus algae</name>
    <dbReference type="NCBI Taxonomy" id="3058037"/>
    <lineage>
        <taxon>Bacteria</taxon>
        <taxon>Pseudomonadati</taxon>
        <taxon>Pseudomonadota</taxon>
        <taxon>Gammaproteobacteria</taxon>
        <taxon>Cellvibrionales</taxon>
        <taxon>Cellvibrionaceae</taxon>
        <taxon>Gilvimarinus</taxon>
    </lineage>
</organism>
<evidence type="ECO:0000256" key="7">
    <source>
        <dbReference type="RuleBase" id="RU362018"/>
    </source>
</evidence>
<evidence type="ECO:0000256" key="5">
    <source>
        <dbReference type="ARBA" id="ARBA00022989"/>
    </source>
</evidence>
<dbReference type="InterPro" id="IPR008276">
    <property type="entry name" value="C_nuclsd_transpt"/>
</dbReference>
<comment type="caution">
    <text evidence="7">Lacks conserved residue(s) required for the propagation of feature annotation.</text>
</comment>
<keyword evidence="4 7" id="KW-0812">Transmembrane</keyword>
<evidence type="ECO:0000259" key="8">
    <source>
        <dbReference type="Pfam" id="PF01773"/>
    </source>
</evidence>
<feature type="domain" description="Concentrative nucleoside transporter N-terminal" evidence="8">
    <location>
        <begin position="8"/>
        <end position="81"/>
    </location>
</feature>
<protein>
    <recommendedName>
        <fullName evidence="7">Nucleoside permease</fullName>
    </recommendedName>
</protein>
<dbReference type="Proteomes" id="UP001168380">
    <property type="component" value="Unassembled WGS sequence"/>
</dbReference>
<feature type="domain" description="Nucleoside transporter/FeoB GTPase Gate" evidence="10">
    <location>
        <begin position="92"/>
        <end position="188"/>
    </location>
</feature>
<name>A0ABT8TIE8_9GAMM</name>
<feature type="transmembrane region" description="Helical" evidence="7">
    <location>
        <begin position="88"/>
        <end position="111"/>
    </location>
</feature>
<comment type="similarity">
    <text evidence="2 7">Belongs to the concentrative nucleoside transporter (CNT) (TC 2.A.41) family.</text>
</comment>
<evidence type="ECO:0000256" key="3">
    <source>
        <dbReference type="ARBA" id="ARBA00022475"/>
    </source>
</evidence>
<reference evidence="11" key="1">
    <citation type="submission" date="2023-07" db="EMBL/GenBank/DDBJ databases">
        <title>Gilvimarinus algae sp. nov., isolated from the surface of Kelp.</title>
        <authorList>
            <person name="Sun Y.Y."/>
            <person name="Gong Y."/>
            <person name="Du Z.J."/>
        </authorList>
    </citation>
    <scope>NUCLEOTIDE SEQUENCE</scope>
    <source>
        <strain evidence="11">SDUM040014</strain>
    </source>
</reference>
<dbReference type="NCBIfam" id="TIGR00804">
    <property type="entry name" value="nupC"/>
    <property type="match status" value="1"/>
</dbReference>
<evidence type="ECO:0000256" key="6">
    <source>
        <dbReference type="ARBA" id="ARBA00023136"/>
    </source>
</evidence>
<feature type="transmembrane region" description="Helical" evidence="7">
    <location>
        <begin position="384"/>
        <end position="405"/>
    </location>
</feature>
<comment type="caution">
    <text evidence="11">The sequence shown here is derived from an EMBL/GenBank/DDBJ whole genome shotgun (WGS) entry which is preliminary data.</text>
</comment>
<dbReference type="InterPro" id="IPR018270">
    <property type="entry name" value="C_nuclsd_transpt_met_bac"/>
</dbReference>
<dbReference type="Pfam" id="PF07670">
    <property type="entry name" value="Gate"/>
    <property type="match status" value="1"/>
</dbReference>
<evidence type="ECO:0000256" key="4">
    <source>
        <dbReference type="ARBA" id="ARBA00022692"/>
    </source>
</evidence>
<keyword evidence="12" id="KW-1185">Reference proteome</keyword>
<evidence type="ECO:0000256" key="2">
    <source>
        <dbReference type="ARBA" id="ARBA00009033"/>
    </source>
</evidence>
<dbReference type="EMBL" id="JAULRT010000052">
    <property type="protein sequence ID" value="MDO3382092.1"/>
    <property type="molecule type" value="Genomic_DNA"/>
</dbReference>
<accession>A0ABT8TIE8</accession>
<feature type="transmembrane region" description="Helical" evidence="7">
    <location>
        <begin position="286"/>
        <end position="306"/>
    </location>
</feature>
<dbReference type="Pfam" id="PF01773">
    <property type="entry name" value="Nucleos_tra2_N"/>
    <property type="match status" value="1"/>
</dbReference>
<gene>
    <name evidence="11" type="ORF">QWI16_07885</name>
</gene>
<sequence length="406" mass="42760">MQGLIALVGMSVLLGIAVLMSENRRAINWRTVVIAFACQLGLGALVLYSSIGRQALARVSEVIYGVIRYGQEGIAFMFGELASDKLGFIFAFNVLPIVIFFSSFVAVLYYLGIMQWIIRILGGALRALLGTSRAESMSATANIFVGHTEAPMVIKPFIPTMTRSELFAVMVGGLATVAGSVLAGYVGLGVELKYLLAASFMAAPGGFLMAKLMVPETDKPREDSVQTGSADLGYSNVFDAAAVGATNGLKMAANIGAMLIAFISLIALVNGLLSILGGWIGLEALSLQWLLGALFQPLAFLLGVPWEESRIAGSLIGQKLVLNEFVAFVDLAEQRHALSDSAIAIVSFALCGFANFGSLAVLLGGFATLAPNRRAEVAQMGLKAVFAGFFANMMSAAIAGLFLSLT</sequence>
<keyword evidence="3" id="KW-1003">Cell membrane</keyword>
<evidence type="ECO:0000259" key="9">
    <source>
        <dbReference type="Pfam" id="PF07662"/>
    </source>
</evidence>
<feature type="transmembrane region" description="Helical" evidence="7">
    <location>
        <begin position="166"/>
        <end position="188"/>
    </location>
</feature>
<proteinExistence type="inferred from homology"/>
<dbReference type="Pfam" id="PF07662">
    <property type="entry name" value="Nucleos_tra2_C"/>
    <property type="match status" value="1"/>
</dbReference>
<evidence type="ECO:0000259" key="10">
    <source>
        <dbReference type="Pfam" id="PF07670"/>
    </source>
</evidence>
<dbReference type="InterPro" id="IPR002668">
    <property type="entry name" value="CNT_N_dom"/>
</dbReference>
<dbReference type="InterPro" id="IPR011642">
    <property type="entry name" value="Gate_dom"/>
</dbReference>
<evidence type="ECO:0000256" key="1">
    <source>
        <dbReference type="ARBA" id="ARBA00004651"/>
    </source>
</evidence>
<dbReference type="PANTHER" id="PTHR10590">
    <property type="entry name" value="SODIUM/NUCLEOSIDE COTRANSPORTER"/>
    <property type="match status" value="1"/>
</dbReference>
<feature type="transmembrane region" description="Helical" evidence="7">
    <location>
        <begin position="259"/>
        <end position="280"/>
    </location>
</feature>